<evidence type="ECO:0000256" key="4">
    <source>
        <dbReference type="ARBA" id="ARBA00022670"/>
    </source>
</evidence>
<keyword evidence="9" id="KW-0482">Metalloprotease</keyword>
<proteinExistence type="inferred from homology"/>
<evidence type="ECO:0000256" key="3">
    <source>
        <dbReference type="ARBA" id="ARBA00022645"/>
    </source>
</evidence>
<reference evidence="12 13" key="1">
    <citation type="journal article" date="2015" name="Genome Biol. Evol.">
        <title>Phylogenomic analyses indicate that early fungi evolved digesting cell walls of algal ancestors of land plants.</title>
        <authorList>
            <person name="Chang Y."/>
            <person name="Wang S."/>
            <person name="Sekimoto S."/>
            <person name="Aerts A.L."/>
            <person name="Choi C."/>
            <person name="Clum A."/>
            <person name="LaButti K.M."/>
            <person name="Lindquist E.A."/>
            <person name="Yee Ngan C."/>
            <person name="Ohm R.A."/>
            <person name="Salamov A.A."/>
            <person name="Grigoriev I.V."/>
            <person name="Spatafora J.W."/>
            <person name="Berbee M.L."/>
        </authorList>
    </citation>
    <scope>NUCLEOTIDE SEQUENCE [LARGE SCALE GENOMIC DNA]</scope>
    <source>
        <strain evidence="12 13">NRRL 28638</strain>
    </source>
</reference>
<keyword evidence="4" id="KW-0645">Protease</keyword>
<dbReference type="GO" id="GO:0004181">
    <property type="term" value="F:metallocarboxypeptidase activity"/>
    <property type="evidence" value="ECO:0007669"/>
    <property type="project" value="InterPro"/>
</dbReference>
<dbReference type="PROSITE" id="PS00132">
    <property type="entry name" value="CARBOXYPEPT_ZN_1"/>
    <property type="match status" value="1"/>
</dbReference>
<evidence type="ECO:0000259" key="11">
    <source>
        <dbReference type="PROSITE" id="PS52035"/>
    </source>
</evidence>
<name>A0A137P9Z1_CONC2</name>
<dbReference type="GO" id="GO:0006508">
    <property type="term" value="P:proteolysis"/>
    <property type="evidence" value="ECO:0007669"/>
    <property type="project" value="UniProtKB-KW"/>
</dbReference>
<evidence type="ECO:0000256" key="6">
    <source>
        <dbReference type="ARBA" id="ARBA00022729"/>
    </source>
</evidence>
<dbReference type="InterPro" id="IPR057246">
    <property type="entry name" value="CARBOXYPEPT_ZN_1"/>
</dbReference>
<dbReference type="OrthoDB" id="3626597at2759"/>
<dbReference type="PANTHER" id="PTHR11705:SF143">
    <property type="entry name" value="SLL0236 PROTEIN"/>
    <property type="match status" value="1"/>
</dbReference>
<dbReference type="Pfam" id="PF00246">
    <property type="entry name" value="Peptidase_M14"/>
    <property type="match status" value="1"/>
</dbReference>
<dbReference type="FunFam" id="3.40.630.10:FF:000084">
    <property type="entry name" value="Carboxypeptidase B2"/>
    <property type="match status" value="1"/>
</dbReference>
<evidence type="ECO:0000313" key="12">
    <source>
        <dbReference type="EMBL" id="KXN71813.1"/>
    </source>
</evidence>
<protein>
    <submittedName>
        <fullName evidence="12">Ascaris suum carboxypeptidase</fullName>
    </submittedName>
</protein>
<dbReference type="SUPFAM" id="SSF53187">
    <property type="entry name" value="Zn-dependent exopeptidases"/>
    <property type="match status" value="1"/>
</dbReference>
<keyword evidence="5" id="KW-0479">Metal-binding</keyword>
<dbReference type="GO" id="GO:0008270">
    <property type="term" value="F:zinc ion binding"/>
    <property type="evidence" value="ECO:0007669"/>
    <property type="project" value="InterPro"/>
</dbReference>
<dbReference type="CDD" id="cd03860">
    <property type="entry name" value="M14_CP_A-B_like"/>
    <property type="match status" value="1"/>
</dbReference>
<evidence type="ECO:0000256" key="10">
    <source>
        <dbReference type="PROSITE-ProRule" id="PRU01379"/>
    </source>
</evidence>
<evidence type="ECO:0000256" key="9">
    <source>
        <dbReference type="ARBA" id="ARBA00023049"/>
    </source>
</evidence>
<comment type="similarity">
    <text evidence="2 10">Belongs to the peptidase M14 family.</text>
</comment>
<keyword evidence="13" id="KW-1185">Reference proteome</keyword>
<keyword evidence="3 12" id="KW-0121">Carboxypeptidase</keyword>
<evidence type="ECO:0000256" key="8">
    <source>
        <dbReference type="ARBA" id="ARBA00022833"/>
    </source>
</evidence>
<accession>A0A137P9Z1</accession>
<keyword evidence="8" id="KW-0862">Zinc</keyword>
<dbReference type="SMART" id="SM00631">
    <property type="entry name" value="Zn_pept"/>
    <property type="match status" value="1"/>
</dbReference>
<dbReference type="EMBL" id="KQ964466">
    <property type="protein sequence ID" value="KXN71813.1"/>
    <property type="molecule type" value="Genomic_DNA"/>
</dbReference>
<dbReference type="Proteomes" id="UP000070444">
    <property type="component" value="Unassembled WGS sequence"/>
</dbReference>
<dbReference type="PROSITE" id="PS52035">
    <property type="entry name" value="PEPTIDASE_M14"/>
    <property type="match status" value="1"/>
</dbReference>
<evidence type="ECO:0000256" key="2">
    <source>
        <dbReference type="ARBA" id="ARBA00005988"/>
    </source>
</evidence>
<dbReference type="PROSITE" id="PS00133">
    <property type="entry name" value="CARBOXYPEPT_ZN_2"/>
    <property type="match status" value="1"/>
</dbReference>
<dbReference type="PRINTS" id="PR00765">
    <property type="entry name" value="CRBOXYPTASEA"/>
</dbReference>
<dbReference type="InterPro" id="IPR000834">
    <property type="entry name" value="Peptidase_M14"/>
</dbReference>
<dbReference type="AlphaFoldDB" id="A0A137P9Z1"/>
<dbReference type="InterPro" id="IPR057247">
    <property type="entry name" value="CARBOXYPEPT_ZN_2"/>
</dbReference>
<evidence type="ECO:0000256" key="5">
    <source>
        <dbReference type="ARBA" id="ARBA00022723"/>
    </source>
</evidence>
<gene>
    <name evidence="12" type="ORF">CONCODRAFT_37819</name>
</gene>
<evidence type="ECO:0000256" key="7">
    <source>
        <dbReference type="ARBA" id="ARBA00022801"/>
    </source>
</evidence>
<dbReference type="OMA" id="AMSATHG"/>
<feature type="domain" description="Peptidase M14" evidence="11">
    <location>
        <begin position="8"/>
        <end position="300"/>
    </location>
</feature>
<dbReference type="Gene3D" id="3.40.630.10">
    <property type="entry name" value="Zn peptidases"/>
    <property type="match status" value="1"/>
</dbReference>
<keyword evidence="7" id="KW-0378">Hydrolase</keyword>
<feature type="active site" description="Proton donor/acceptor" evidence="10">
    <location>
        <position position="266"/>
    </location>
</feature>
<organism evidence="12 13">
    <name type="scientific">Conidiobolus coronatus (strain ATCC 28846 / CBS 209.66 / NRRL 28638)</name>
    <name type="common">Delacroixia coronata</name>
    <dbReference type="NCBI Taxonomy" id="796925"/>
    <lineage>
        <taxon>Eukaryota</taxon>
        <taxon>Fungi</taxon>
        <taxon>Fungi incertae sedis</taxon>
        <taxon>Zoopagomycota</taxon>
        <taxon>Entomophthoromycotina</taxon>
        <taxon>Entomophthoromycetes</taxon>
        <taxon>Entomophthorales</taxon>
        <taxon>Ancylistaceae</taxon>
        <taxon>Conidiobolus</taxon>
    </lineage>
</organism>
<evidence type="ECO:0000313" key="13">
    <source>
        <dbReference type="Proteomes" id="UP000070444"/>
    </source>
</evidence>
<dbReference type="PANTHER" id="PTHR11705">
    <property type="entry name" value="PROTEASE FAMILY M14 CARBOXYPEPTIDASE A,B"/>
    <property type="match status" value="1"/>
</dbReference>
<evidence type="ECO:0000256" key="1">
    <source>
        <dbReference type="ARBA" id="ARBA00001947"/>
    </source>
</evidence>
<keyword evidence="6" id="KW-0732">Signal</keyword>
<comment type="cofactor">
    <cofactor evidence="1">
        <name>Zn(2+)</name>
        <dbReference type="ChEBI" id="CHEBI:29105"/>
    </cofactor>
</comment>
<dbReference type="GO" id="GO:0005615">
    <property type="term" value="C:extracellular space"/>
    <property type="evidence" value="ECO:0007669"/>
    <property type="project" value="TreeGrafter"/>
</dbReference>
<sequence>MDESFHSNYHTSKEVFSYLQGIITSNPSMTKPVTIGSTHLGQEIKGIIVTNNIESKLTEQKPKLLIHGGQHAREWITVATTMFLIEEFINSKSALLDVFQIILVPILNVDGYDYTWDQDRLWRKNRQKDPKSNCMGIDLNRNWGDHWAPSTKNRCDETYPGSEPFLAPEIKALSQFILSQKNLLGYLDIHAYSQLWMYPFGYTCDPNLDVQNKYYELSYQVTQALAELYGTKYEFGPICNTIYAAYGSSVDWAYGKGNVKYPFTIELRDKGQYGFFLPKEQIIPTGKELMQGLLSFVQNMINIEKLKPIV</sequence>